<dbReference type="HOGENOM" id="CLU_2482763_0_0_1"/>
<feature type="compositionally biased region" description="Basic and acidic residues" evidence="1">
    <location>
        <begin position="1"/>
        <end position="10"/>
    </location>
</feature>
<dbReference type="AlphaFoldDB" id="M3XVB2"/>
<evidence type="ECO:0000313" key="2">
    <source>
        <dbReference type="Ensembl" id="ENSMPUP00000003012.1"/>
    </source>
</evidence>
<feature type="compositionally biased region" description="Basic and acidic residues" evidence="1">
    <location>
        <begin position="77"/>
        <end position="87"/>
    </location>
</feature>
<dbReference type="Ensembl" id="ENSMPUT00000003073.1">
    <property type="protein sequence ID" value="ENSMPUP00000003012.1"/>
    <property type="gene ID" value="ENSMPUG00000003042.1"/>
</dbReference>
<organism evidence="2">
    <name type="scientific">Mustela putorius furo</name>
    <name type="common">European domestic ferret</name>
    <name type="synonym">Mustela furo</name>
    <dbReference type="NCBI Taxonomy" id="9669"/>
    <lineage>
        <taxon>Eukaryota</taxon>
        <taxon>Metazoa</taxon>
        <taxon>Chordata</taxon>
        <taxon>Craniata</taxon>
        <taxon>Vertebrata</taxon>
        <taxon>Euteleostomi</taxon>
        <taxon>Mammalia</taxon>
        <taxon>Eutheria</taxon>
        <taxon>Laurasiatheria</taxon>
        <taxon>Carnivora</taxon>
        <taxon>Caniformia</taxon>
        <taxon>Musteloidea</taxon>
        <taxon>Mustelidae</taxon>
        <taxon>Mustelinae</taxon>
        <taxon>Mustela</taxon>
    </lineage>
</organism>
<dbReference type="EMBL" id="AEYP01037739">
    <property type="status" value="NOT_ANNOTATED_CDS"/>
    <property type="molecule type" value="Genomic_DNA"/>
</dbReference>
<reference evidence="2" key="1">
    <citation type="submission" date="2024-06" db="UniProtKB">
        <authorList>
            <consortium name="Ensembl"/>
        </authorList>
    </citation>
    <scope>IDENTIFICATION</scope>
</reference>
<proteinExistence type="predicted"/>
<protein>
    <submittedName>
        <fullName evidence="2">Uncharacterized protein</fullName>
    </submittedName>
</protein>
<accession>M3XVB2</accession>
<dbReference type="InParanoid" id="M3XVB2"/>
<evidence type="ECO:0000256" key="1">
    <source>
        <dbReference type="SAM" id="MobiDB-lite"/>
    </source>
</evidence>
<feature type="region of interest" description="Disordered" evidence="1">
    <location>
        <begin position="1"/>
        <end position="87"/>
    </location>
</feature>
<feature type="compositionally biased region" description="Pro residues" evidence="1">
    <location>
        <begin position="27"/>
        <end position="44"/>
    </location>
</feature>
<name>M3XVB2_MUSPF</name>
<sequence>MGGQDQEARAQDLSPSRDGAGRRPQTRGPPRPRNLPSLPRPPSHSLPSISGLSLRASGSHRPSSPSPTGLRGSRRKCLTDDKTCLVV</sequence>